<evidence type="ECO:0000313" key="7">
    <source>
        <dbReference type="Proteomes" id="UP001044222"/>
    </source>
</evidence>
<feature type="domain" description="FIP-RBD" evidence="5">
    <location>
        <begin position="1020"/>
        <end position="1082"/>
    </location>
</feature>
<dbReference type="InterPro" id="IPR019018">
    <property type="entry name" value="Rab-bd_FIP-RBD"/>
</dbReference>
<dbReference type="GO" id="GO:0045335">
    <property type="term" value="C:phagocytic vesicle"/>
    <property type="evidence" value="ECO:0007669"/>
    <property type="project" value="TreeGrafter"/>
</dbReference>
<feature type="region of interest" description="Disordered" evidence="4">
    <location>
        <begin position="341"/>
        <end position="383"/>
    </location>
</feature>
<dbReference type="PANTHER" id="PTHR15746">
    <property type="entry name" value="RAB11-RELATED"/>
    <property type="match status" value="1"/>
</dbReference>
<dbReference type="PANTHER" id="PTHR15746:SF14">
    <property type="entry name" value="RAB11 FAMILY-INTERACTING PROTEIN 5"/>
    <property type="match status" value="1"/>
</dbReference>
<dbReference type="EMBL" id="JAFIRN010000005">
    <property type="protein sequence ID" value="KAG5848208.1"/>
    <property type="molecule type" value="Genomic_DNA"/>
</dbReference>
<dbReference type="InterPro" id="IPR037789">
    <property type="entry name" value="FIP_classI"/>
</dbReference>
<dbReference type="GO" id="GO:0005739">
    <property type="term" value="C:mitochondrion"/>
    <property type="evidence" value="ECO:0007669"/>
    <property type="project" value="TreeGrafter"/>
</dbReference>
<evidence type="ECO:0000313" key="6">
    <source>
        <dbReference type="EMBL" id="KAG5848208.1"/>
    </source>
</evidence>
<dbReference type="Pfam" id="PF09457">
    <property type="entry name" value="RBD-FIP"/>
    <property type="match status" value="1"/>
</dbReference>
<proteinExistence type="predicted"/>
<feature type="region of interest" description="Disordered" evidence="4">
    <location>
        <begin position="532"/>
        <end position="585"/>
    </location>
</feature>
<evidence type="ECO:0000256" key="2">
    <source>
        <dbReference type="ARBA" id="ARBA00022553"/>
    </source>
</evidence>
<name>A0A9D3MIH7_ANGAN</name>
<feature type="region of interest" description="Disordered" evidence="4">
    <location>
        <begin position="936"/>
        <end position="970"/>
    </location>
</feature>
<comment type="caution">
    <text evidence="6">The sequence shown here is derived from an EMBL/GenBank/DDBJ whole genome shotgun (WGS) entry which is preliminary data.</text>
</comment>
<dbReference type="GO" id="GO:0045055">
    <property type="term" value="P:regulated exocytosis"/>
    <property type="evidence" value="ECO:0007669"/>
    <property type="project" value="TreeGrafter"/>
</dbReference>
<feature type="coiled-coil region" evidence="3">
    <location>
        <begin position="1019"/>
        <end position="1046"/>
    </location>
</feature>
<gene>
    <name evidence="6" type="ORF">ANANG_G00096020</name>
</gene>
<evidence type="ECO:0000256" key="3">
    <source>
        <dbReference type="SAM" id="Coils"/>
    </source>
</evidence>
<keyword evidence="3" id="KW-0175">Coiled coil</keyword>
<dbReference type="GO" id="GO:0030141">
    <property type="term" value="C:secretory granule"/>
    <property type="evidence" value="ECO:0007669"/>
    <property type="project" value="TreeGrafter"/>
</dbReference>
<dbReference type="GO" id="GO:0005769">
    <property type="term" value="C:early endosome"/>
    <property type="evidence" value="ECO:0007669"/>
    <property type="project" value="TreeGrafter"/>
</dbReference>
<organism evidence="6 7">
    <name type="scientific">Anguilla anguilla</name>
    <name type="common">European freshwater eel</name>
    <name type="synonym">Muraena anguilla</name>
    <dbReference type="NCBI Taxonomy" id="7936"/>
    <lineage>
        <taxon>Eukaryota</taxon>
        <taxon>Metazoa</taxon>
        <taxon>Chordata</taxon>
        <taxon>Craniata</taxon>
        <taxon>Vertebrata</taxon>
        <taxon>Euteleostomi</taxon>
        <taxon>Actinopterygii</taxon>
        <taxon>Neopterygii</taxon>
        <taxon>Teleostei</taxon>
        <taxon>Anguilliformes</taxon>
        <taxon>Anguillidae</taxon>
        <taxon>Anguilla</taxon>
    </lineage>
</organism>
<sequence length="1086" mass="116708">MRTHPVPGEKTGIGLFSGWDPDKPLDCSVSSPQFVSVGSLIPDSGSAGQPIVSPCGKDRGEAMENAADEVEQEEGAHASASAFRTSEGVGKENDVVGNAPPAFGKEEMHKIASLPQVASEESKVSTYEPDVSLVGKGTNPFFTTIPSHKLSETLLEGQESTTTDALKPAYEASLEQTSTNTKILDLPQVTTHAAHENLHDSYAHIFDFANSVLPNTDTSSSLSVMIANNTEINNNSTNEMATSPSPFIPEGIMNEMNSKKPVSLFSKVLESPSPADLVDLPIKDGNSLSDSNDGTLHESVSDVSINAAGFLPEEPVSMARVEVPAGSPVQVDKEDKLLLEKDEPEKQSTCAEEALEKEQSRTSTKAQETISQKLDNVPLADTTSDNTLEQRTIALDAPCSDSDLVALGRDPEGAYQEKREGKNANLNVKDSSSTSAEINGSTLSDYLEAREPGPPVSPVSDALNFVTAIEASDPGSSWESHDALSSETGIERLPLKNIAGETVAPSVEGGITPSFCTADSSTSAPEIFPLEKLRGDRDVSRPPPKPPRLFQDSVLNERHMNEYPQPGLADEAETKHPGTPKDSSTDLFQTLAVGLGPELQQTCPSPLSSECSGFSATTKDGWEKTGAECQNTTFTIMKDELSSGKEVPQFGFSAFDLEEKSDQSWLTSKSYFKVKELDTTHFAVWSADEENAIPTDSTSLDKAILMENSTEGDSTQVLDVGTQPNTSPGTCSPIWKVNEGLGESFLDHVKGTKEQTWTESVEPTWQSLPSLSGLCSTVSQDLIIDLPPEDLLKPRDEEEKQQALRGDPLDSVLFPQLQPSNPFSESDIISLPKGIGSAINPKEELPAEAAPTLNLHPPVGVNPKSSLFLHDCNPQASSTPSLLAETNAQVAFFPSPILPHLPARSTTGAAQASSIAPPSKPPAMIDTPFTVLPQETQTAGSLPSSQLSSPHPVKPLNTAAPLEEKKSEGRSVLVSGLEKLKSTIHPGRAAHQGEPEADRNKALSEGAAPYYHLSHNELVSLLLQREEELERQGAEFERQGALLEKREAELKKMKVQTRDLEDYIDTLLVRIMEQTPTLLQVRSKLK</sequence>
<dbReference type="GO" id="GO:0055037">
    <property type="term" value="C:recycling endosome"/>
    <property type="evidence" value="ECO:0007669"/>
    <property type="project" value="TreeGrafter"/>
</dbReference>
<keyword evidence="1" id="KW-0813">Transport</keyword>
<reference evidence="6" key="1">
    <citation type="submission" date="2021-01" db="EMBL/GenBank/DDBJ databases">
        <title>A chromosome-scale assembly of European eel, Anguilla anguilla.</title>
        <authorList>
            <person name="Henkel C."/>
            <person name="Jong-Raadsen S.A."/>
            <person name="Dufour S."/>
            <person name="Weltzien F.-A."/>
            <person name="Palstra A.P."/>
            <person name="Pelster B."/>
            <person name="Spaink H.P."/>
            <person name="Van Den Thillart G.E."/>
            <person name="Jansen H."/>
            <person name="Zahm M."/>
            <person name="Klopp C."/>
            <person name="Cedric C."/>
            <person name="Louis A."/>
            <person name="Berthelot C."/>
            <person name="Parey E."/>
            <person name="Roest Crollius H."/>
            <person name="Montfort J."/>
            <person name="Robinson-Rechavi M."/>
            <person name="Bucao C."/>
            <person name="Bouchez O."/>
            <person name="Gislard M."/>
            <person name="Lluch J."/>
            <person name="Milhes M."/>
            <person name="Lampietro C."/>
            <person name="Lopez Roques C."/>
            <person name="Donnadieu C."/>
            <person name="Braasch I."/>
            <person name="Desvignes T."/>
            <person name="Postlethwait J."/>
            <person name="Bobe J."/>
            <person name="Guiguen Y."/>
            <person name="Dirks R."/>
        </authorList>
    </citation>
    <scope>NUCLEOTIDE SEQUENCE</scope>
    <source>
        <strain evidence="6">Tag_6206</strain>
        <tissue evidence="6">Liver</tissue>
    </source>
</reference>
<dbReference type="Gene3D" id="1.20.5.2440">
    <property type="match status" value="1"/>
</dbReference>
<dbReference type="PROSITE" id="PS51511">
    <property type="entry name" value="FIP_RBD"/>
    <property type="match status" value="1"/>
</dbReference>
<dbReference type="AlphaFoldDB" id="A0A9D3MIH7"/>
<dbReference type="GO" id="GO:0031267">
    <property type="term" value="F:small GTPase binding"/>
    <property type="evidence" value="ECO:0007669"/>
    <property type="project" value="InterPro"/>
</dbReference>
<feature type="region of interest" description="Disordered" evidence="4">
    <location>
        <begin position="62"/>
        <end position="94"/>
    </location>
</feature>
<evidence type="ECO:0000256" key="1">
    <source>
        <dbReference type="ARBA" id="ARBA00022448"/>
    </source>
</evidence>
<dbReference type="Proteomes" id="UP001044222">
    <property type="component" value="Unassembled WGS sequence"/>
</dbReference>
<evidence type="ECO:0000256" key="4">
    <source>
        <dbReference type="SAM" id="MobiDB-lite"/>
    </source>
</evidence>
<protein>
    <recommendedName>
        <fullName evidence="5">FIP-RBD domain-containing protein</fullName>
    </recommendedName>
</protein>
<feature type="region of interest" description="Disordered" evidence="4">
    <location>
        <begin position="796"/>
        <end position="817"/>
    </location>
</feature>
<feature type="compositionally biased region" description="Low complexity" evidence="4">
    <location>
        <begin position="941"/>
        <end position="950"/>
    </location>
</feature>
<feature type="region of interest" description="Disordered" evidence="4">
    <location>
        <begin position="275"/>
        <end position="297"/>
    </location>
</feature>
<accession>A0A9D3MIH7</accession>
<feature type="compositionally biased region" description="Polar residues" evidence="4">
    <location>
        <begin position="361"/>
        <end position="374"/>
    </location>
</feature>
<dbReference type="InterPro" id="IPR037245">
    <property type="entry name" value="FIP-RBD_C_sf"/>
</dbReference>
<keyword evidence="7" id="KW-1185">Reference proteome</keyword>
<keyword evidence="2" id="KW-0597">Phosphoprotein</keyword>
<evidence type="ECO:0000259" key="5">
    <source>
        <dbReference type="PROSITE" id="PS51511"/>
    </source>
</evidence>
<dbReference type="SUPFAM" id="SSF144270">
    <property type="entry name" value="Eferin C-derminal domain-like"/>
    <property type="match status" value="1"/>
</dbReference>
<feature type="compositionally biased region" description="Polar residues" evidence="4">
    <location>
        <begin position="424"/>
        <end position="437"/>
    </location>
</feature>
<feature type="region of interest" description="Disordered" evidence="4">
    <location>
        <begin position="417"/>
        <end position="437"/>
    </location>
</feature>